<dbReference type="Gene3D" id="2.60.120.10">
    <property type="entry name" value="Jelly Rolls"/>
    <property type="match status" value="1"/>
</dbReference>
<evidence type="ECO:0000313" key="3">
    <source>
        <dbReference type="EMBL" id="KAK3198577.1"/>
    </source>
</evidence>
<dbReference type="Proteomes" id="UP001281410">
    <property type="component" value="Unassembled WGS sequence"/>
</dbReference>
<dbReference type="InterPro" id="IPR014710">
    <property type="entry name" value="RmlC-like_jellyroll"/>
</dbReference>
<dbReference type="GO" id="GO:0016020">
    <property type="term" value="C:membrane"/>
    <property type="evidence" value="ECO:0007669"/>
    <property type="project" value="UniProtKB-SubCell"/>
</dbReference>
<evidence type="ECO:0000256" key="2">
    <source>
        <dbReference type="ARBA" id="ARBA00023303"/>
    </source>
</evidence>
<dbReference type="AlphaFoldDB" id="A0AAE0A1N0"/>
<comment type="caution">
    <text evidence="3">The sequence shown here is derived from an EMBL/GenBank/DDBJ whole genome shotgun (WGS) entry which is preliminary data.</text>
</comment>
<reference evidence="3" key="1">
    <citation type="journal article" date="2023" name="Plant J.">
        <title>Genome sequences and population genomics provide insights into the demographic history, inbreeding, and mutation load of two 'living fossil' tree species of Dipteronia.</title>
        <authorList>
            <person name="Feng Y."/>
            <person name="Comes H.P."/>
            <person name="Chen J."/>
            <person name="Zhu S."/>
            <person name="Lu R."/>
            <person name="Zhang X."/>
            <person name="Li P."/>
            <person name="Qiu J."/>
            <person name="Olsen K.M."/>
            <person name="Qiu Y."/>
        </authorList>
    </citation>
    <scope>NUCLEOTIDE SEQUENCE</scope>
    <source>
        <strain evidence="3">NBL</strain>
    </source>
</reference>
<keyword evidence="1" id="KW-1071">Ligand-gated ion channel</keyword>
<dbReference type="GO" id="GO:0030552">
    <property type="term" value="F:cAMP binding"/>
    <property type="evidence" value="ECO:0007669"/>
    <property type="project" value="UniProtKB-KW"/>
</dbReference>
<dbReference type="EMBL" id="JANJYJ010000007">
    <property type="protein sequence ID" value="KAK3198577.1"/>
    <property type="molecule type" value="Genomic_DNA"/>
</dbReference>
<organism evidence="3 4">
    <name type="scientific">Dipteronia sinensis</name>
    <dbReference type="NCBI Taxonomy" id="43782"/>
    <lineage>
        <taxon>Eukaryota</taxon>
        <taxon>Viridiplantae</taxon>
        <taxon>Streptophyta</taxon>
        <taxon>Embryophyta</taxon>
        <taxon>Tracheophyta</taxon>
        <taxon>Spermatophyta</taxon>
        <taxon>Magnoliopsida</taxon>
        <taxon>eudicotyledons</taxon>
        <taxon>Gunneridae</taxon>
        <taxon>Pentapetalae</taxon>
        <taxon>rosids</taxon>
        <taxon>malvids</taxon>
        <taxon>Sapindales</taxon>
        <taxon>Sapindaceae</taxon>
        <taxon>Hippocastanoideae</taxon>
        <taxon>Acereae</taxon>
        <taxon>Dipteronia</taxon>
    </lineage>
</organism>
<protein>
    <recommendedName>
        <fullName evidence="5">Cyclic nucleotide-binding domain-containing protein</fullName>
    </recommendedName>
</protein>
<dbReference type="InterPro" id="IPR018490">
    <property type="entry name" value="cNMP-bd_dom_sf"/>
</dbReference>
<evidence type="ECO:0008006" key="5">
    <source>
        <dbReference type="Google" id="ProtNLM"/>
    </source>
</evidence>
<proteinExistence type="predicted"/>
<keyword evidence="4" id="KW-1185">Reference proteome</keyword>
<name>A0AAE0A1N0_9ROSI</name>
<keyword evidence="1" id="KW-0813">Transport</keyword>
<dbReference type="PANTHER" id="PTHR45651:SF5">
    <property type="entry name" value="CYCLIC NUCLEOTIDE-GATED ION CHANNEL 1"/>
    <property type="match status" value="1"/>
</dbReference>
<dbReference type="GO" id="GO:0034220">
    <property type="term" value="P:monoatomic ion transmembrane transport"/>
    <property type="evidence" value="ECO:0007669"/>
    <property type="project" value="UniProtKB-KW"/>
</dbReference>
<gene>
    <name evidence="3" type="ORF">Dsin_021992</name>
</gene>
<dbReference type="PANTHER" id="PTHR45651">
    <property type="entry name" value="CYCLIC NUCLEOTIDE-GATED ION CHANNEL 15-RELATED-RELATED"/>
    <property type="match status" value="1"/>
</dbReference>
<sequence length="174" mass="20344">MDASWMPSLERYCQLGDTKFLNDNCPKILKTEYAESYELGMFMDAFQFGIVDSKKFPTKFYIVLNGAFKILGKFENWSKASLFQLCDCLKPVIYTECTRMVCEGDRHFRPSFEVQGKLWNFTSDVSRENRTCLLKDGDFWGEEFVNLIQNDPGLLIIHNIINYFRQNHSSTHKS</sequence>
<keyword evidence="2" id="KW-0407">Ion channel</keyword>
<dbReference type="SUPFAM" id="SSF51206">
    <property type="entry name" value="cAMP-binding domain-like"/>
    <property type="match status" value="1"/>
</dbReference>
<evidence type="ECO:0000256" key="1">
    <source>
        <dbReference type="ARBA" id="ARBA00023286"/>
    </source>
</evidence>
<keyword evidence="1" id="KW-0406">Ion transport</keyword>
<evidence type="ECO:0000313" key="4">
    <source>
        <dbReference type="Proteomes" id="UP001281410"/>
    </source>
</evidence>
<accession>A0AAE0A1N0</accession>